<dbReference type="SMART" id="SM00419">
    <property type="entry name" value="HTH_CRP"/>
    <property type="match status" value="1"/>
</dbReference>
<keyword evidence="3" id="KW-0804">Transcription</keyword>
<dbReference type="InterPro" id="IPR011991">
    <property type="entry name" value="ArsR-like_HTH"/>
</dbReference>
<dbReference type="Pfam" id="PF00027">
    <property type="entry name" value="cNMP_binding"/>
    <property type="match status" value="1"/>
</dbReference>
<evidence type="ECO:0000313" key="6">
    <source>
        <dbReference type="EMBL" id="SDB77022.1"/>
    </source>
</evidence>
<dbReference type="AlphaFoldDB" id="A0A1G6G4X0"/>
<dbReference type="PANTHER" id="PTHR24567:SF58">
    <property type="entry name" value="CYCLIC AMP-BINDING REGULATORY PROTEIN"/>
    <property type="match status" value="1"/>
</dbReference>
<dbReference type="GO" id="GO:0005829">
    <property type="term" value="C:cytosol"/>
    <property type="evidence" value="ECO:0007669"/>
    <property type="project" value="TreeGrafter"/>
</dbReference>
<accession>A0A1G6G4X0</accession>
<name>A0A1G6G4X0_BACOV</name>
<dbReference type="Gene3D" id="2.60.120.10">
    <property type="entry name" value="Jelly Rolls"/>
    <property type="match status" value="1"/>
</dbReference>
<evidence type="ECO:0000256" key="3">
    <source>
        <dbReference type="ARBA" id="ARBA00023163"/>
    </source>
</evidence>
<keyword evidence="2" id="KW-0238">DNA-binding</keyword>
<evidence type="ECO:0000313" key="7">
    <source>
        <dbReference type="Proteomes" id="UP000183670"/>
    </source>
</evidence>
<evidence type="ECO:0000259" key="5">
    <source>
        <dbReference type="PROSITE" id="PS51063"/>
    </source>
</evidence>
<dbReference type="PROSITE" id="PS51063">
    <property type="entry name" value="HTH_CRP_2"/>
    <property type="match status" value="1"/>
</dbReference>
<keyword evidence="1" id="KW-0805">Transcription regulation</keyword>
<feature type="domain" description="HTH crp-type" evidence="5">
    <location>
        <begin position="156"/>
        <end position="223"/>
    </location>
</feature>
<dbReference type="GO" id="GO:0003700">
    <property type="term" value="F:DNA-binding transcription factor activity"/>
    <property type="evidence" value="ECO:0007669"/>
    <property type="project" value="TreeGrafter"/>
</dbReference>
<dbReference type="GO" id="GO:0016301">
    <property type="term" value="F:kinase activity"/>
    <property type="evidence" value="ECO:0007669"/>
    <property type="project" value="UniProtKB-KW"/>
</dbReference>
<dbReference type="InterPro" id="IPR036390">
    <property type="entry name" value="WH_DNA-bd_sf"/>
</dbReference>
<dbReference type="CDD" id="cd00038">
    <property type="entry name" value="CAP_ED"/>
    <property type="match status" value="1"/>
</dbReference>
<dbReference type="SUPFAM" id="SSF46785">
    <property type="entry name" value="Winged helix' DNA-binding domain"/>
    <property type="match status" value="1"/>
</dbReference>
<keyword evidence="6" id="KW-0418">Kinase</keyword>
<evidence type="ECO:0000256" key="2">
    <source>
        <dbReference type="ARBA" id="ARBA00023125"/>
    </source>
</evidence>
<organism evidence="6 7">
    <name type="scientific">Bacteroides ovatus</name>
    <dbReference type="NCBI Taxonomy" id="28116"/>
    <lineage>
        <taxon>Bacteria</taxon>
        <taxon>Pseudomonadati</taxon>
        <taxon>Bacteroidota</taxon>
        <taxon>Bacteroidia</taxon>
        <taxon>Bacteroidales</taxon>
        <taxon>Bacteroidaceae</taxon>
        <taxon>Bacteroides</taxon>
    </lineage>
</organism>
<dbReference type="Proteomes" id="UP000183670">
    <property type="component" value="Unassembled WGS sequence"/>
</dbReference>
<dbReference type="PROSITE" id="PS50042">
    <property type="entry name" value="CNMP_BINDING_3"/>
    <property type="match status" value="1"/>
</dbReference>
<sequence>MKKILLTDSHKEKLFQIPLFRDLPLNIKLSLLEKLEFVVYAAEKKEIVVTQGTPCNKLYVLLEGKLRTDIIDGLGNEVMIEYIIAPRTFATPHLFSSNNTLPATFTALENSVVLMATKESTFKVISQDPQVLHNFLCIAGNCNICTVSRLKPLSRKTVRERFIVYLYEHKKKDSLVVDIMHTQSQLAEYLNVSRPALSKEINKMIKEGLVTMEGKRIEILDQITLEKYL</sequence>
<gene>
    <name evidence="6" type="ORF">SAMN05192581_101617</name>
</gene>
<reference evidence="6 7" key="1">
    <citation type="submission" date="2016-10" db="EMBL/GenBank/DDBJ databases">
        <authorList>
            <person name="de Groot N.N."/>
        </authorList>
    </citation>
    <scope>NUCLEOTIDE SEQUENCE [LARGE SCALE GENOMIC DNA]</scope>
    <source>
        <strain evidence="6 7">NLAE-zl-C500</strain>
    </source>
</reference>
<dbReference type="PANTHER" id="PTHR24567">
    <property type="entry name" value="CRP FAMILY TRANSCRIPTIONAL REGULATORY PROTEIN"/>
    <property type="match status" value="1"/>
</dbReference>
<dbReference type="InterPro" id="IPR018490">
    <property type="entry name" value="cNMP-bd_dom_sf"/>
</dbReference>
<dbReference type="InterPro" id="IPR050397">
    <property type="entry name" value="Env_Response_Regulators"/>
</dbReference>
<proteinExistence type="predicted"/>
<dbReference type="Pfam" id="PF13545">
    <property type="entry name" value="HTH_Crp_2"/>
    <property type="match status" value="1"/>
</dbReference>
<dbReference type="CDD" id="cd00090">
    <property type="entry name" value="HTH_ARSR"/>
    <property type="match status" value="1"/>
</dbReference>
<keyword evidence="6" id="KW-0808">Transferase</keyword>
<dbReference type="FunFam" id="2.60.120.10:FF:000153">
    <property type="entry name" value="Hcp transcriptional regulator HcpR (Crp/Fnr family)"/>
    <property type="match status" value="1"/>
</dbReference>
<feature type="domain" description="Cyclic nucleotide-binding" evidence="4">
    <location>
        <begin position="19"/>
        <end position="125"/>
    </location>
</feature>
<evidence type="ECO:0000259" key="4">
    <source>
        <dbReference type="PROSITE" id="PS50042"/>
    </source>
</evidence>
<dbReference type="EMBL" id="FMYE01000016">
    <property type="protein sequence ID" value="SDB77022.1"/>
    <property type="molecule type" value="Genomic_DNA"/>
</dbReference>
<protein>
    <submittedName>
        <fullName evidence="6">cAMP-binding domain of CRP or a regulatory subunit of cAMP-dependent protein kinases</fullName>
    </submittedName>
</protein>
<dbReference type="SUPFAM" id="SSF51206">
    <property type="entry name" value="cAMP-binding domain-like"/>
    <property type="match status" value="1"/>
</dbReference>
<dbReference type="GO" id="GO:0003677">
    <property type="term" value="F:DNA binding"/>
    <property type="evidence" value="ECO:0007669"/>
    <property type="project" value="UniProtKB-KW"/>
</dbReference>
<dbReference type="InterPro" id="IPR014710">
    <property type="entry name" value="RmlC-like_jellyroll"/>
</dbReference>
<dbReference type="InterPro" id="IPR012318">
    <property type="entry name" value="HTH_CRP"/>
</dbReference>
<evidence type="ECO:0000256" key="1">
    <source>
        <dbReference type="ARBA" id="ARBA00023015"/>
    </source>
</evidence>
<dbReference type="RefSeq" id="WP_074557955.1">
    <property type="nucleotide sequence ID" value="NZ_FMYE01000016.1"/>
</dbReference>
<dbReference type="InterPro" id="IPR000595">
    <property type="entry name" value="cNMP-bd_dom"/>
</dbReference>